<sequence>MRGRGIGCTIPPRADQLRHCKNQGRHGGRPPAFCPLDYQRRHVVECAINRLKRHRAVATSMTSSPSATRPPSTSPSSRLAPDLILRQALLVRDARMHGAPEHTAVCLPGPVQRRRSFEIAQDRSTPSPSFQPGSTNPAATPCHVDRLTEASQRSASIIIWV</sequence>
<dbReference type="EMBL" id="WBMT01000039">
    <property type="protein sequence ID" value="KAB2338000.1"/>
    <property type="molecule type" value="Genomic_DNA"/>
</dbReference>
<name>A0A6H9Y7V6_9ACTN</name>
<dbReference type="OrthoDB" id="4546548at2"/>
<feature type="region of interest" description="Disordered" evidence="1">
    <location>
        <begin position="57"/>
        <end position="80"/>
    </location>
</feature>
<protein>
    <recommendedName>
        <fullName evidence="4">Transposase</fullName>
    </recommendedName>
</protein>
<proteinExistence type="predicted"/>
<evidence type="ECO:0000256" key="1">
    <source>
        <dbReference type="SAM" id="MobiDB-lite"/>
    </source>
</evidence>
<comment type="caution">
    <text evidence="2">The sequence shown here is derived from an EMBL/GenBank/DDBJ whole genome shotgun (WGS) entry which is preliminary data.</text>
</comment>
<accession>A0A6H9Y7V6</accession>
<evidence type="ECO:0000313" key="2">
    <source>
        <dbReference type="EMBL" id="KAB2338000.1"/>
    </source>
</evidence>
<feature type="compositionally biased region" description="Low complexity" evidence="1">
    <location>
        <begin position="58"/>
        <end position="78"/>
    </location>
</feature>
<reference evidence="2 3" key="1">
    <citation type="submission" date="2019-09" db="EMBL/GenBank/DDBJ databases">
        <title>Actinomadura physcomitrii sp. nov., a novel actinomycete isolated from moss [Physcomitrium sphaericum (Ludw) Fuernr].</title>
        <authorList>
            <person name="Zhuang X."/>
            <person name="Liu C."/>
        </authorList>
    </citation>
    <scope>NUCLEOTIDE SEQUENCE [LARGE SCALE GENOMIC DNA]</scope>
    <source>
        <strain evidence="2 3">HMC1</strain>
    </source>
</reference>
<dbReference type="Proteomes" id="UP000468735">
    <property type="component" value="Unassembled WGS sequence"/>
</dbReference>
<feature type="region of interest" description="Disordered" evidence="1">
    <location>
        <begin position="120"/>
        <end position="140"/>
    </location>
</feature>
<evidence type="ECO:0000313" key="3">
    <source>
        <dbReference type="Proteomes" id="UP000468735"/>
    </source>
</evidence>
<feature type="compositionally biased region" description="Polar residues" evidence="1">
    <location>
        <begin position="122"/>
        <end position="138"/>
    </location>
</feature>
<gene>
    <name evidence="2" type="ORF">F8566_49085</name>
</gene>
<organism evidence="2 3">
    <name type="scientific">Actinomadura rudentiformis</name>
    <dbReference type="NCBI Taxonomy" id="359158"/>
    <lineage>
        <taxon>Bacteria</taxon>
        <taxon>Bacillati</taxon>
        <taxon>Actinomycetota</taxon>
        <taxon>Actinomycetes</taxon>
        <taxon>Streptosporangiales</taxon>
        <taxon>Thermomonosporaceae</taxon>
        <taxon>Actinomadura</taxon>
    </lineage>
</organism>
<evidence type="ECO:0008006" key="4">
    <source>
        <dbReference type="Google" id="ProtNLM"/>
    </source>
</evidence>
<keyword evidence="3" id="KW-1185">Reference proteome</keyword>
<dbReference type="AlphaFoldDB" id="A0A6H9Y7V6"/>